<feature type="compositionally biased region" description="Low complexity" evidence="4">
    <location>
        <begin position="150"/>
        <end position="159"/>
    </location>
</feature>
<name>A0A9J7HVW5_BRAFL</name>
<dbReference type="GO" id="GO:0005201">
    <property type="term" value="F:extracellular matrix structural constituent"/>
    <property type="evidence" value="ECO:0007669"/>
    <property type="project" value="InterPro"/>
</dbReference>
<organism evidence="6 7">
    <name type="scientific">Branchiostoma floridae</name>
    <name type="common">Florida lancelet</name>
    <name type="synonym">Amphioxus</name>
    <dbReference type="NCBI Taxonomy" id="7739"/>
    <lineage>
        <taxon>Eukaryota</taxon>
        <taxon>Metazoa</taxon>
        <taxon>Chordata</taxon>
        <taxon>Cephalochordata</taxon>
        <taxon>Leptocardii</taxon>
        <taxon>Amphioxiformes</taxon>
        <taxon>Branchiostomatidae</taxon>
        <taxon>Branchiostoma</taxon>
    </lineage>
</organism>
<feature type="compositionally biased region" description="Pro residues" evidence="4">
    <location>
        <begin position="160"/>
        <end position="169"/>
    </location>
</feature>
<dbReference type="GO" id="GO:0005576">
    <property type="term" value="C:extracellular region"/>
    <property type="evidence" value="ECO:0007669"/>
    <property type="project" value="UniProtKB-SubCell"/>
</dbReference>
<dbReference type="Proteomes" id="UP000001554">
    <property type="component" value="Unplaced"/>
</dbReference>
<dbReference type="GeneID" id="118408754"/>
<evidence type="ECO:0000256" key="3">
    <source>
        <dbReference type="ARBA" id="ARBA00023119"/>
    </source>
</evidence>
<dbReference type="FunFam" id="2.60.120.1000:FF:000007">
    <property type="entry name" value="Collagen type V alpha 3 chain"/>
    <property type="match status" value="1"/>
</dbReference>
<dbReference type="AlphaFoldDB" id="A0A9J7HVW5"/>
<evidence type="ECO:0000256" key="4">
    <source>
        <dbReference type="SAM" id="MobiDB-lite"/>
    </source>
</evidence>
<keyword evidence="6" id="KW-1185">Reference proteome</keyword>
<evidence type="ECO:0000313" key="6">
    <source>
        <dbReference type="Proteomes" id="UP000001554"/>
    </source>
</evidence>
<feature type="region of interest" description="Disordered" evidence="4">
    <location>
        <begin position="30"/>
        <end position="202"/>
    </location>
</feature>
<dbReference type="SMART" id="SM00038">
    <property type="entry name" value="COLFI"/>
    <property type="match status" value="1"/>
</dbReference>
<dbReference type="OrthoDB" id="8939548at2759"/>
<dbReference type="PANTHER" id="PTHR37456:SF4">
    <property type="entry name" value="COLLAGEN ALPHA-1(XXIII) CHAIN"/>
    <property type="match status" value="1"/>
</dbReference>
<accession>A0A9J7HVW5</accession>
<evidence type="ECO:0000313" key="7">
    <source>
        <dbReference type="RefSeq" id="XP_035665505.1"/>
    </source>
</evidence>
<reference evidence="7" key="1">
    <citation type="submission" date="2025-08" db="UniProtKB">
        <authorList>
            <consortium name="RefSeq"/>
        </authorList>
    </citation>
    <scope>IDENTIFICATION</scope>
    <source>
        <strain evidence="7">S238N-H82</strain>
        <tissue evidence="7">Testes</tissue>
    </source>
</reference>
<comment type="subcellular location">
    <subcellularLocation>
        <location evidence="1">Secreted</location>
    </subcellularLocation>
</comment>
<protein>
    <submittedName>
        <fullName evidence="7">Collagen alpha-1(V) chain-like</fullName>
    </submittedName>
</protein>
<keyword evidence="2" id="KW-0964">Secreted</keyword>
<dbReference type="InterPro" id="IPR050938">
    <property type="entry name" value="Collagen_Structural_Proteins"/>
</dbReference>
<evidence type="ECO:0000256" key="1">
    <source>
        <dbReference type="ARBA" id="ARBA00004613"/>
    </source>
</evidence>
<dbReference type="OMA" id="SVAWHDG"/>
<dbReference type="GO" id="GO:0005581">
    <property type="term" value="C:collagen trimer"/>
    <property type="evidence" value="ECO:0007669"/>
    <property type="project" value="UniProtKB-KW"/>
</dbReference>
<dbReference type="PROSITE" id="PS51461">
    <property type="entry name" value="NC1_FIB"/>
    <property type="match status" value="1"/>
</dbReference>
<dbReference type="RefSeq" id="XP_035665505.1">
    <property type="nucleotide sequence ID" value="XM_035809612.1"/>
</dbReference>
<dbReference type="Gene3D" id="2.60.120.1000">
    <property type="match status" value="1"/>
</dbReference>
<keyword evidence="3" id="KW-0176">Collagen</keyword>
<feature type="compositionally biased region" description="Pro residues" evidence="4">
    <location>
        <begin position="51"/>
        <end position="63"/>
    </location>
</feature>
<feature type="compositionally biased region" description="Gly residues" evidence="4">
    <location>
        <begin position="122"/>
        <end position="141"/>
    </location>
</feature>
<evidence type="ECO:0000259" key="5">
    <source>
        <dbReference type="PROSITE" id="PS51461"/>
    </source>
</evidence>
<feature type="compositionally biased region" description="Basic residues" evidence="4">
    <location>
        <begin position="31"/>
        <end position="42"/>
    </location>
</feature>
<sequence>MHVSVGYARYLGTRNVAMSAAMPVAFAPTKTRVRSVHKRAKSARGEGQQGPPGPSGDPGPPGIPGSRGVSGLKGDPGPKGEKGHPGLIGLTGPIGPPGEKGERGLPGLDGPIGPKGDSGNDGPRGGPGEQGTTGLPGPGGAKGEKGSLGPAGPKGEVGAPGPPGPPGPPGGERTPLPLNIQKKTKRDVSDDDDLEGYQGGEGDGISFLDYEAGMEEIFGSLNSLKIEIEQMKAPLGTRDNPARTCKDLYMCHKTFPDGMYWIDPNQGCSKDAIQVFCNLTAGGETCVEPDEMRKSHRMATWKDENPKDWFSDYIRGFPISYTRVGVVQLTFLRLLHAKATQNFTYYCSNSIAWYDSKTGRHSKAIMLQGNNDIEYAWDSKTKPNVISDGCKDREYGKTVFEITTAKMFELPITDLKVVDIGKADQRFGFEVGPICFS</sequence>
<proteinExistence type="predicted"/>
<dbReference type="KEGG" id="bfo:118408754"/>
<dbReference type="InterPro" id="IPR000885">
    <property type="entry name" value="Fib_collagen_C"/>
</dbReference>
<evidence type="ECO:0000256" key="2">
    <source>
        <dbReference type="ARBA" id="ARBA00022525"/>
    </source>
</evidence>
<feature type="domain" description="Fibrillar collagen NC1" evidence="5">
    <location>
        <begin position="215"/>
        <end position="437"/>
    </location>
</feature>
<dbReference type="Pfam" id="PF01410">
    <property type="entry name" value="COLFI"/>
    <property type="match status" value="1"/>
</dbReference>
<dbReference type="PANTHER" id="PTHR37456">
    <property type="entry name" value="SI:CH211-266K2.1"/>
    <property type="match status" value="1"/>
</dbReference>
<gene>
    <name evidence="7" type="primary">LOC118408754</name>
</gene>